<proteinExistence type="predicted"/>
<dbReference type="AlphaFoldDB" id="A0A7I9VDZ4"/>
<evidence type="ECO:0000313" key="2">
    <source>
        <dbReference type="Proteomes" id="UP000444960"/>
    </source>
</evidence>
<dbReference type="EMBL" id="BJOV01000005">
    <property type="protein sequence ID" value="GEE03515.1"/>
    <property type="molecule type" value="Genomic_DNA"/>
</dbReference>
<comment type="caution">
    <text evidence="1">The sequence shown here is derived from an EMBL/GenBank/DDBJ whole genome shotgun (WGS) entry which is preliminary data.</text>
</comment>
<name>A0A7I9VDZ4_9ACTN</name>
<reference evidence="2" key="1">
    <citation type="submission" date="2019-06" db="EMBL/GenBank/DDBJ databases">
        <title>Gordonia isolated from sludge of a wastewater treatment plant.</title>
        <authorList>
            <person name="Tamura T."/>
            <person name="Aoyama K."/>
            <person name="Kang Y."/>
            <person name="Saito S."/>
            <person name="Akiyama N."/>
            <person name="Yazawa K."/>
            <person name="Gonoi T."/>
            <person name="Mikami Y."/>
        </authorList>
    </citation>
    <scope>NUCLEOTIDE SEQUENCE [LARGE SCALE GENOMIC DNA]</scope>
    <source>
        <strain evidence="2">NBRC 107696</strain>
    </source>
</reference>
<dbReference type="RefSeq" id="WP_161897018.1">
    <property type="nucleotide sequence ID" value="NZ_BJOV01000005.1"/>
</dbReference>
<gene>
    <name evidence="1" type="ORF">nbrc107696_39610</name>
</gene>
<sequence length="806" mass="84735">MDFQHIDDAIAEVDLDTVVGWISTLDDDDRATAGRWYRKSGRTAARRRFEDLQFGVAWPGARTVQLVLASGLSATPADAVTACRFTRSWVSECGLAAPVAEAVIARGEAWATEFVARTTALAFNDPERGNRREAAQIISGVVEWFGLPLPSAPLYVEGWAAALTHAKHRLSGTWGRDADPPVGLLSVVDGRLRSVHLSSRPDLVGLLRSTPRLPEMLLAAAAHPGTFTGLTSSPREGWRLDEAIAAILADGGVDRSAVVAAALGALAQPQPPYGQRASAAILAGCSFGPGDVAAHEPEVIGLLSTVHAYALPVLAAAATAADLTPEALFDTASVLLVRKEKGPKKALVDRLLARSAESRDLLELAADNVDGALRGRVLAALGGAAPKDDPADIGGWLPATHSRDAGPLEPVTADVEGLTALTAETDVYASITDESRTLDAVSRLLERGRSHAESVLAQLPAAGEYGNQTRYVTDQWLADGIVTHSATWRSSAYQFTTRLIDETLTRGTRPVSTSTRTDGTLTLDDLRDRLTSEPIGPYDFVQALLRLRPGDTGAVRLHVDGVPNAADLLRRWVDGGGTARWRASGQSIAAYLQLPPHVAGLPRLGAVGLDAHKVPDYELIPYLGVLPFDGDALAAPDGRSGMAVNRLLPHLAAAPGVDGHGVLPLILSHVNHTRADCRLRAGEALIEMYRVGRLDPAALAPIVTARAAGRSLALSRFAHVADDVARADALGIVWPAWSALLDWACGVPRKPAGLSTLLASLGPHLPTVVANVGPSPLPDAVRALARAAGSTAAVAEARTLVAAEGK</sequence>
<dbReference type="Proteomes" id="UP000444960">
    <property type="component" value="Unassembled WGS sequence"/>
</dbReference>
<organism evidence="1 2">
    <name type="scientific">Gordonia spumicola</name>
    <dbReference type="NCBI Taxonomy" id="589161"/>
    <lineage>
        <taxon>Bacteria</taxon>
        <taxon>Bacillati</taxon>
        <taxon>Actinomycetota</taxon>
        <taxon>Actinomycetes</taxon>
        <taxon>Mycobacteriales</taxon>
        <taxon>Gordoniaceae</taxon>
        <taxon>Gordonia</taxon>
    </lineage>
</organism>
<evidence type="ECO:0000313" key="1">
    <source>
        <dbReference type="EMBL" id="GEE03515.1"/>
    </source>
</evidence>
<protein>
    <submittedName>
        <fullName evidence="1">Uncharacterized protein</fullName>
    </submittedName>
</protein>
<keyword evidence="2" id="KW-1185">Reference proteome</keyword>
<dbReference type="OrthoDB" id="3804149at2"/>
<accession>A0A7I9VDZ4</accession>